<evidence type="ECO:0000313" key="3">
    <source>
        <dbReference type="Proteomes" id="UP001602119"/>
    </source>
</evidence>
<feature type="compositionally biased region" description="Basic and acidic residues" evidence="1">
    <location>
        <begin position="51"/>
        <end position="72"/>
    </location>
</feature>
<proteinExistence type="predicted"/>
<feature type="region of interest" description="Disordered" evidence="1">
    <location>
        <begin position="349"/>
        <end position="460"/>
    </location>
</feature>
<dbReference type="Proteomes" id="UP001602119">
    <property type="component" value="Unassembled WGS sequence"/>
</dbReference>
<evidence type="ECO:0000256" key="1">
    <source>
        <dbReference type="SAM" id="MobiDB-lite"/>
    </source>
</evidence>
<name>A0ABW6VDB0_MICFU</name>
<keyword evidence="3" id="KW-1185">Reference proteome</keyword>
<dbReference type="InterPro" id="IPR011990">
    <property type="entry name" value="TPR-like_helical_dom_sf"/>
</dbReference>
<accession>A0ABW6VDB0</accession>
<feature type="non-terminal residue" evidence="2">
    <location>
        <position position="1"/>
    </location>
</feature>
<comment type="caution">
    <text evidence="2">The sequence shown here is derived from an EMBL/GenBank/DDBJ whole genome shotgun (WGS) entry which is preliminary data.</text>
</comment>
<protein>
    <recommendedName>
        <fullName evidence="4">Tetratricopeptide repeat protein</fullName>
    </recommendedName>
</protein>
<dbReference type="SUPFAM" id="SSF48452">
    <property type="entry name" value="TPR-like"/>
    <property type="match status" value="1"/>
</dbReference>
<evidence type="ECO:0000313" key="2">
    <source>
        <dbReference type="EMBL" id="MFF4776092.1"/>
    </source>
</evidence>
<feature type="compositionally biased region" description="Basic and acidic residues" evidence="1">
    <location>
        <begin position="103"/>
        <end position="116"/>
    </location>
</feature>
<sequence length="460" mass="49897">RPQRSYGDRDSARGFRDRDDRGPRREGGGFGGRYGSRDRDADSRPSGGRFQRSDERGGRPFRERDGEAGFRDRPRRPSGPREDRGGDRPFSREDSSGGSRTRYGQETEPNEREKLPELAPDITPEELDSEAREELRSLPNDLAKLVACHLVAAARALSEEEPEQAYEHAKVARRFAGRIGVVREAVGIAAYHAGQYAEALGDLRAARRLTGSDEYLPIMADCERGLGRPERALDLVRSREAERLNRSGKIELAIVESGARRDLGQHDAAVITLQRVPELRDPQPRPWSARLAFAYADALADAGHQAAAADWFAKAMAFDEDGETDAAERYAQLTGGVIEDLEEDYDLDDAADSDASDDSDDSDDSDASGEAEKVAEEPPSGGDEVSGDAEEEEEDESESVAEAATPEPSAVPAAKEDDAASDEEQEQAPTGDAGALGPAFIEPDFGDVLDGPEDRGKPAS</sequence>
<reference evidence="2 3" key="1">
    <citation type="submission" date="2024-10" db="EMBL/GenBank/DDBJ databases">
        <title>The Natural Products Discovery Center: Release of the First 8490 Sequenced Strains for Exploring Actinobacteria Biosynthetic Diversity.</title>
        <authorList>
            <person name="Kalkreuter E."/>
            <person name="Kautsar S.A."/>
            <person name="Yang D."/>
            <person name="Bader C.D."/>
            <person name="Teijaro C.N."/>
            <person name="Fluegel L."/>
            <person name="Davis C.M."/>
            <person name="Simpson J.R."/>
            <person name="Lauterbach L."/>
            <person name="Steele A.D."/>
            <person name="Gui C."/>
            <person name="Meng S."/>
            <person name="Li G."/>
            <person name="Viehrig K."/>
            <person name="Ye F."/>
            <person name="Su P."/>
            <person name="Kiefer A.F."/>
            <person name="Nichols A."/>
            <person name="Cepeda A.J."/>
            <person name="Yan W."/>
            <person name="Fan B."/>
            <person name="Jiang Y."/>
            <person name="Adhikari A."/>
            <person name="Zheng C.-J."/>
            <person name="Schuster L."/>
            <person name="Cowan T.M."/>
            <person name="Smanski M.J."/>
            <person name="Chevrette M.G."/>
            <person name="De Carvalho L.P.S."/>
            <person name="Shen B."/>
        </authorList>
    </citation>
    <scope>NUCLEOTIDE SEQUENCE [LARGE SCALE GENOMIC DNA]</scope>
    <source>
        <strain evidence="2 3">NPDC001281</strain>
    </source>
</reference>
<feature type="region of interest" description="Disordered" evidence="1">
    <location>
        <begin position="1"/>
        <end position="132"/>
    </location>
</feature>
<feature type="compositionally biased region" description="Acidic residues" evidence="1">
    <location>
        <begin position="349"/>
        <end position="369"/>
    </location>
</feature>
<gene>
    <name evidence="2" type="ORF">ACFY05_24865</name>
</gene>
<organism evidence="2 3">
    <name type="scientific">Microtetraspora fusca</name>
    <dbReference type="NCBI Taxonomy" id="1997"/>
    <lineage>
        <taxon>Bacteria</taxon>
        <taxon>Bacillati</taxon>
        <taxon>Actinomycetota</taxon>
        <taxon>Actinomycetes</taxon>
        <taxon>Streptosporangiales</taxon>
        <taxon>Streptosporangiaceae</taxon>
        <taxon>Microtetraspora</taxon>
    </lineage>
</organism>
<feature type="compositionally biased region" description="Basic and acidic residues" evidence="1">
    <location>
        <begin position="79"/>
        <end position="95"/>
    </location>
</feature>
<dbReference type="RefSeq" id="WP_387344424.1">
    <property type="nucleotide sequence ID" value="NZ_JBIAXI010000016.1"/>
</dbReference>
<evidence type="ECO:0008006" key="4">
    <source>
        <dbReference type="Google" id="ProtNLM"/>
    </source>
</evidence>
<dbReference type="Gene3D" id="1.25.40.10">
    <property type="entry name" value="Tetratricopeptide repeat domain"/>
    <property type="match status" value="1"/>
</dbReference>
<feature type="compositionally biased region" description="Acidic residues" evidence="1">
    <location>
        <begin position="385"/>
        <end position="399"/>
    </location>
</feature>
<feature type="compositionally biased region" description="Basic and acidic residues" evidence="1">
    <location>
        <begin position="1"/>
        <end position="27"/>
    </location>
</feature>
<dbReference type="EMBL" id="JBIAXI010000016">
    <property type="protein sequence ID" value="MFF4776092.1"/>
    <property type="molecule type" value="Genomic_DNA"/>
</dbReference>